<feature type="coiled-coil region" evidence="1">
    <location>
        <begin position="260"/>
        <end position="287"/>
    </location>
</feature>
<feature type="region of interest" description="Disordered" evidence="2">
    <location>
        <begin position="508"/>
        <end position="537"/>
    </location>
</feature>
<accession>A0ABU7K852</accession>
<organism evidence="4 5">
    <name type="scientific">Nocardiopsis codii</name>
    <dbReference type="NCBI Taxonomy" id="3065942"/>
    <lineage>
        <taxon>Bacteria</taxon>
        <taxon>Bacillati</taxon>
        <taxon>Actinomycetota</taxon>
        <taxon>Actinomycetes</taxon>
        <taxon>Streptosporangiales</taxon>
        <taxon>Nocardiopsidaceae</taxon>
        <taxon>Nocardiopsis</taxon>
    </lineage>
</organism>
<keyword evidence="1" id="KW-0175">Coiled coil</keyword>
<evidence type="ECO:0000259" key="3">
    <source>
        <dbReference type="Pfam" id="PF06259"/>
    </source>
</evidence>
<gene>
    <name evidence="4" type="ORF">Q8791_14405</name>
</gene>
<evidence type="ECO:0000313" key="4">
    <source>
        <dbReference type="EMBL" id="MEE2038413.1"/>
    </source>
</evidence>
<dbReference type="RefSeq" id="WP_330092192.1">
    <property type="nucleotide sequence ID" value="NZ_JAUZMY010000012.1"/>
</dbReference>
<reference evidence="4 5" key="1">
    <citation type="submission" date="2023-08" db="EMBL/GenBank/DDBJ databases">
        <authorList>
            <person name="Girao M."/>
            <person name="Carvalho M.F."/>
        </authorList>
    </citation>
    <scope>NUCLEOTIDE SEQUENCE [LARGE SCALE GENOMIC DNA]</scope>
    <source>
        <strain evidence="4 5">CT-R113</strain>
    </source>
</reference>
<dbReference type="InterPro" id="IPR010427">
    <property type="entry name" value="DUF1023"/>
</dbReference>
<dbReference type="InterPro" id="IPR029058">
    <property type="entry name" value="AB_hydrolase_fold"/>
</dbReference>
<name>A0ABU7K852_9ACTN</name>
<dbReference type="SUPFAM" id="SSF53474">
    <property type="entry name" value="alpha/beta-Hydrolases"/>
    <property type="match status" value="1"/>
</dbReference>
<protein>
    <submittedName>
        <fullName evidence="4">Alpha/beta hydrolase</fullName>
    </submittedName>
</protein>
<dbReference type="Proteomes" id="UP001356095">
    <property type="component" value="Unassembled WGS sequence"/>
</dbReference>
<feature type="domain" description="DUF1023" evidence="3">
    <location>
        <begin position="334"/>
        <end position="503"/>
    </location>
</feature>
<dbReference type="GO" id="GO:0016787">
    <property type="term" value="F:hydrolase activity"/>
    <property type="evidence" value="ECO:0007669"/>
    <property type="project" value="UniProtKB-KW"/>
</dbReference>
<feature type="coiled-coil region" evidence="1">
    <location>
        <begin position="87"/>
        <end position="114"/>
    </location>
</feature>
<comment type="caution">
    <text evidence="4">The sequence shown here is derived from an EMBL/GenBank/DDBJ whole genome shotgun (WGS) entry which is preliminary data.</text>
</comment>
<sequence>MSDVASMSLGLPADIDADVGAIESGADDLDAVCRKMTGRSEDTHTRFQSSAGEFTELIAWNIVSGSSEELASWQDAAGSLTYGAAVLRQWGLDIETYRAERARLQQRWDEARSDAESAVSRVGSLPNMHGHLSSSALESAKVSALETLRDELLTEHTGHWETLMDRAEQAEKDLRDGPVQETLERLVESSLLSGSQLLYLGDAVPGMVPDELTGGEHPSVVNLWWTSMTEEEQQQALRDHAELLRELDGIPATVRDGLNRDHLDDEIGRLEEEVADAEEERDEALEDLSDSGGGWEFYNAQSDLNDLNDELDTLRTLSGNLGEDGADRYLLALDTEDRGRAIVANGNPDTADNVATLVPGTTTTWQSVNGQMGRADALVDAANMADREGSHSVISWIGYDAPNVPEAAFAGRAEDAVGELSSFQDGLRATHENTSPSNNTVIGHSYGSTVVGHTAQGDGGLDADNIVLVGSPGANADHVSDLGFAPENVHVSTAENDGISNLTGFTHGPDPTDADFGATEFDSDPGSEGGSWPLGAAHSEYFDENSTSLRHMASVLTGQR</sequence>
<proteinExistence type="predicted"/>
<dbReference type="Pfam" id="PF06259">
    <property type="entry name" value="Abhydrolase_8"/>
    <property type="match status" value="1"/>
</dbReference>
<evidence type="ECO:0000313" key="5">
    <source>
        <dbReference type="Proteomes" id="UP001356095"/>
    </source>
</evidence>
<evidence type="ECO:0000256" key="2">
    <source>
        <dbReference type="SAM" id="MobiDB-lite"/>
    </source>
</evidence>
<dbReference type="EMBL" id="JAUZMY010000012">
    <property type="protein sequence ID" value="MEE2038413.1"/>
    <property type="molecule type" value="Genomic_DNA"/>
</dbReference>
<keyword evidence="4" id="KW-0378">Hydrolase</keyword>
<keyword evidence="5" id="KW-1185">Reference proteome</keyword>
<evidence type="ECO:0000256" key="1">
    <source>
        <dbReference type="SAM" id="Coils"/>
    </source>
</evidence>